<evidence type="ECO:0000313" key="1">
    <source>
        <dbReference type="EMBL" id="ASF00121.1"/>
    </source>
</evidence>
<proteinExistence type="predicted"/>
<dbReference type="EMBL" id="KY052814">
    <property type="protein sequence ID" value="ASF00121.1"/>
    <property type="molecule type" value="Genomic_DNA"/>
</dbReference>
<reference evidence="1" key="2">
    <citation type="journal article" date="2017" name="Nat. Commun.">
        <title>Single-virus genomics reveals hidden cosmopolitan and abundant viruses.</title>
        <authorList>
            <person name="Martinez-Hernandez F."/>
            <person name="Fornas O."/>
            <person name="Lluesma Gomez M."/>
            <person name="Bolduc B."/>
            <person name="de la Cruz Pena M.J."/>
            <person name="Martinez J.M."/>
            <person name="Anton J."/>
            <person name="Gasol J.M."/>
            <person name="Rosselli R."/>
            <person name="Rodriguez-Valera F."/>
            <person name="Sullivan M.B."/>
            <person name="Acinas S.G."/>
            <person name="Martinez-Garcia M."/>
        </authorList>
    </citation>
    <scope>NUCLEOTIDE SEQUENCE</scope>
</reference>
<protein>
    <submittedName>
        <fullName evidence="1">Uncharacterized protein</fullName>
    </submittedName>
</protein>
<dbReference type="Pfam" id="PF24175">
    <property type="entry name" value="SU10_adaptor"/>
    <property type="match status" value="1"/>
</dbReference>
<accession>A0A218MLI4</accession>
<reference evidence="1" key="1">
    <citation type="submission" date="2016-10" db="EMBL/GenBank/DDBJ databases">
        <authorList>
            <person name="Varghese N."/>
        </authorList>
    </citation>
    <scope>NUCLEOTIDE SEQUENCE</scope>
</reference>
<dbReference type="InterPro" id="IPR056209">
    <property type="entry name" value="SU10_adaptor"/>
</dbReference>
<name>A0A218MLI4_9VIRU</name>
<sequence>MSGTYLSLTNSTLARLNEVQLTSSNFSSARGIQVQAQNAVNESIRYINQKEYNFPFNHATETKTLTAGSVRYSIPTSTKHVDYNTFRLVKDEDLATSGGKLTILQYNDYINSHITQEDEINTTTLDGSLTDSATTITVVSTTGFDSTGTLHIGNEEVTYTGTSSTTFTGVSRGANSTTASAHSSGVQVAQFDQGGVPKNVVRSPDNNYLLHPYPNKSYSIKFDYYTFPTDLSAHGDTTSIPARFDAVIVDGATAFVYQYRGETAQYQLNFARFEQGIKNMQSLLVNKYEYVRSTFIPRTPSHVLDLNPRVM</sequence>
<organism evidence="1">
    <name type="scientific">uncultured virus</name>
    <dbReference type="NCBI Taxonomy" id="340016"/>
    <lineage>
        <taxon>Viruses</taxon>
        <taxon>environmental samples</taxon>
    </lineage>
</organism>